<dbReference type="EMBL" id="ASPP01008407">
    <property type="protein sequence ID" value="ETO25594.1"/>
    <property type="molecule type" value="Genomic_DNA"/>
</dbReference>
<keyword evidence="2" id="KW-1185">Reference proteome</keyword>
<sequence>MQETLTLTGATAYNEKLTKKLLDICQKSKKVSSTDPEPALEGLKAFIEKNYASLSSIDFNYTNFRGDGILKVICTNRCVATLDFLLATVIKASLHLNIYIIDETSTKSNMLHYVVSGELNNIYFF</sequence>
<accession>X6NIN8</accession>
<organism evidence="1 2">
    <name type="scientific">Reticulomyxa filosa</name>
    <dbReference type="NCBI Taxonomy" id="46433"/>
    <lineage>
        <taxon>Eukaryota</taxon>
        <taxon>Sar</taxon>
        <taxon>Rhizaria</taxon>
        <taxon>Retaria</taxon>
        <taxon>Foraminifera</taxon>
        <taxon>Monothalamids</taxon>
        <taxon>Reticulomyxidae</taxon>
        <taxon>Reticulomyxa</taxon>
    </lineage>
</organism>
<protein>
    <submittedName>
        <fullName evidence="1">Uncharacterized protein</fullName>
    </submittedName>
</protein>
<gene>
    <name evidence="1" type="ORF">RFI_11546</name>
</gene>
<evidence type="ECO:0000313" key="2">
    <source>
        <dbReference type="Proteomes" id="UP000023152"/>
    </source>
</evidence>
<reference evidence="1 2" key="1">
    <citation type="journal article" date="2013" name="Curr. Biol.">
        <title>The Genome of the Foraminiferan Reticulomyxa filosa.</title>
        <authorList>
            <person name="Glockner G."/>
            <person name="Hulsmann N."/>
            <person name="Schleicher M."/>
            <person name="Noegel A.A."/>
            <person name="Eichinger L."/>
            <person name="Gallinger C."/>
            <person name="Pawlowski J."/>
            <person name="Sierra R."/>
            <person name="Euteneuer U."/>
            <person name="Pillet L."/>
            <person name="Moustafa A."/>
            <person name="Platzer M."/>
            <person name="Groth M."/>
            <person name="Szafranski K."/>
            <person name="Schliwa M."/>
        </authorList>
    </citation>
    <scope>NUCLEOTIDE SEQUENCE [LARGE SCALE GENOMIC DNA]</scope>
</reference>
<proteinExistence type="predicted"/>
<dbReference type="AlphaFoldDB" id="X6NIN8"/>
<comment type="caution">
    <text evidence="1">The sequence shown here is derived from an EMBL/GenBank/DDBJ whole genome shotgun (WGS) entry which is preliminary data.</text>
</comment>
<dbReference type="Proteomes" id="UP000023152">
    <property type="component" value="Unassembled WGS sequence"/>
</dbReference>
<evidence type="ECO:0000313" key="1">
    <source>
        <dbReference type="EMBL" id="ETO25594.1"/>
    </source>
</evidence>
<name>X6NIN8_RETFI</name>